<evidence type="ECO:0000313" key="4">
    <source>
        <dbReference type="Proteomes" id="UP000590749"/>
    </source>
</evidence>
<dbReference type="CDD" id="cd04301">
    <property type="entry name" value="NAT_SF"/>
    <property type="match status" value="1"/>
</dbReference>
<dbReference type="SUPFAM" id="SSF55729">
    <property type="entry name" value="Acyl-CoA N-acyltransferases (Nat)"/>
    <property type="match status" value="1"/>
</dbReference>
<dbReference type="AlphaFoldDB" id="A0A7W5ARH7"/>
<dbReference type="PANTHER" id="PTHR42793">
    <property type="entry name" value="COA BINDING DOMAIN CONTAINING PROTEIN"/>
    <property type="match status" value="1"/>
</dbReference>
<dbReference type="Gene3D" id="3.30.470.20">
    <property type="entry name" value="ATP-grasp fold, B domain"/>
    <property type="match status" value="1"/>
</dbReference>
<dbReference type="Pfam" id="PF13549">
    <property type="entry name" value="ATP-grasp_5"/>
    <property type="match status" value="1"/>
</dbReference>
<dbReference type="Proteomes" id="UP000590749">
    <property type="component" value="Unassembled WGS sequence"/>
</dbReference>
<evidence type="ECO:0000313" key="3">
    <source>
        <dbReference type="EMBL" id="MBB3101103.1"/>
    </source>
</evidence>
<keyword evidence="3" id="KW-0808">Transferase</keyword>
<protein>
    <submittedName>
        <fullName evidence="3">Acyl-CoA synthetase (NDP forming)/GNAT superfamily N-acetyltransferase</fullName>
    </submittedName>
</protein>
<dbReference type="Pfam" id="PF13607">
    <property type="entry name" value="Succ_CoA_lig"/>
    <property type="match status" value="1"/>
</dbReference>
<dbReference type="InterPro" id="IPR032875">
    <property type="entry name" value="Succ_CoA_lig_flav_dom"/>
</dbReference>
<gene>
    <name evidence="3" type="ORF">FHR83_008831</name>
</gene>
<dbReference type="SMART" id="SM00881">
    <property type="entry name" value="CoA_binding"/>
    <property type="match status" value="1"/>
</dbReference>
<comment type="caution">
    <text evidence="3">The sequence shown here is derived from an EMBL/GenBank/DDBJ whole genome shotgun (WGS) entry which is preliminary data.</text>
</comment>
<reference evidence="3 4" key="1">
    <citation type="submission" date="2020-08" db="EMBL/GenBank/DDBJ databases">
        <title>Genomic Encyclopedia of Type Strains, Phase III (KMG-III): the genomes of soil and plant-associated and newly described type strains.</title>
        <authorList>
            <person name="Whitman W."/>
        </authorList>
    </citation>
    <scope>NUCLEOTIDE SEQUENCE [LARGE SCALE GENOMIC DNA]</scope>
    <source>
        <strain evidence="3 4">CECT 3287</strain>
    </source>
</reference>
<dbReference type="InterPro" id="IPR000182">
    <property type="entry name" value="GNAT_dom"/>
</dbReference>
<feature type="compositionally biased region" description="Low complexity" evidence="1">
    <location>
        <begin position="771"/>
        <end position="782"/>
    </location>
</feature>
<feature type="domain" description="N-acetyltransferase" evidence="2">
    <location>
        <begin position="26"/>
        <end position="192"/>
    </location>
</feature>
<dbReference type="InterPro" id="IPR016181">
    <property type="entry name" value="Acyl_CoA_acyltransferase"/>
</dbReference>
<name>A0A7W5ARH7_9ACTN</name>
<proteinExistence type="predicted"/>
<dbReference type="Pfam" id="PF13380">
    <property type="entry name" value="CoA_binding_2"/>
    <property type="match status" value="1"/>
</dbReference>
<dbReference type="InterPro" id="IPR016102">
    <property type="entry name" value="Succinyl-CoA_synth-like"/>
</dbReference>
<evidence type="ECO:0000259" key="2">
    <source>
        <dbReference type="PROSITE" id="PS51186"/>
    </source>
</evidence>
<dbReference type="Gene3D" id="3.40.50.261">
    <property type="entry name" value="Succinyl-CoA synthetase domains"/>
    <property type="match status" value="2"/>
</dbReference>
<accession>A0A7W5ARH7</accession>
<sequence length="791" mass="82543">MGTPTIVVAEATADQVDALTADGGIVSVRTLTADDRPAVEALYGNASPDSLRLRFFAQPSAATLTAEVNRVCRPESGAHVNVAAYEGGALVGIASGERLGNRPRAEFAVFVDDRHHGRGIGTLLLEHLAARCRRHGITELVGEVLPANTGMLRVARGLTPQSAHRYDHGVVDVTLCTDDDRAWAAVDERDRTAERASLRALLNPASIAVVGAGHRPGGIGRETVRALLDHNYPGGLYAVNRHGAPIGPVPAFRSVHDLPTPVDLLVVAVPADQVADVLTDGAKAGARGAVVLSAGFAEIGPDGAEREAALVRLARSHGIRLIGPNCLGVLNTDPAVRLTACLAPVTPPHGTLGVAVQSGAVATTILQHAQRAGIGVSTLVALGNKADVSGNDLIAYWYDDPATHAVALHLESFGNPRRFARTVRALARRKPVLALRTGRTAAPDTVNALFAQAGVIATDTLGELLDAARMLTDQPLPAGDRLAVVSNAAGLNLLAEASLPTPVTSVDLGGTVAPDRFAAAAEHAAADTDMLLLLIAGTRANRPAEILGELGHVVDRHPGLTVAAVLTGAPGLPRRLGARGAPVFELPEQAVHALSHAAAYAAWRRRPLGGRADLAGIDRRGARAVIDRALADGPGWQPPGVTAELLFTYGIPLRPAGDTETVDLTAGLRADPLFGSVVTLARRGTRTDPSDDRALRLVPMTDLDAARMWRSLRCAPLLAGERGLPPAHTAGLEDLLLRVSRLAEDHPEIAELELDPLPAGPHAVRPGAARLRLAPPSDAPDPLLRRLRPPG</sequence>
<dbReference type="RefSeq" id="WP_183227357.1">
    <property type="nucleotide sequence ID" value="NZ_BMPW01000044.1"/>
</dbReference>
<dbReference type="PROSITE" id="PS51186">
    <property type="entry name" value="GNAT"/>
    <property type="match status" value="1"/>
</dbReference>
<dbReference type="Pfam" id="PF00583">
    <property type="entry name" value="Acetyltransf_1"/>
    <property type="match status" value="1"/>
</dbReference>
<dbReference type="Gene3D" id="3.40.50.720">
    <property type="entry name" value="NAD(P)-binding Rossmann-like Domain"/>
    <property type="match status" value="1"/>
</dbReference>
<dbReference type="EMBL" id="JACHXF010000033">
    <property type="protein sequence ID" value="MBB3101103.1"/>
    <property type="molecule type" value="Genomic_DNA"/>
</dbReference>
<dbReference type="GO" id="GO:0016747">
    <property type="term" value="F:acyltransferase activity, transferring groups other than amino-acyl groups"/>
    <property type="evidence" value="ECO:0007669"/>
    <property type="project" value="InterPro"/>
</dbReference>
<dbReference type="InterPro" id="IPR036291">
    <property type="entry name" value="NAD(P)-bd_dom_sf"/>
</dbReference>
<dbReference type="SUPFAM" id="SSF51735">
    <property type="entry name" value="NAD(P)-binding Rossmann-fold domains"/>
    <property type="match status" value="1"/>
</dbReference>
<keyword evidence="4" id="KW-1185">Reference proteome</keyword>
<dbReference type="SUPFAM" id="SSF52210">
    <property type="entry name" value="Succinyl-CoA synthetase domains"/>
    <property type="match status" value="2"/>
</dbReference>
<evidence type="ECO:0000256" key="1">
    <source>
        <dbReference type="SAM" id="MobiDB-lite"/>
    </source>
</evidence>
<feature type="region of interest" description="Disordered" evidence="1">
    <location>
        <begin position="769"/>
        <end position="791"/>
    </location>
</feature>
<dbReference type="Gene3D" id="3.40.630.30">
    <property type="match status" value="1"/>
</dbReference>
<dbReference type="PANTHER" id="PTHR42793:SF1">
    <property type="entry name" value="PEPTIDYL-LYSINE N-ACETYLTRANSFERASE PATZ"/>
    <property type="match status" value="1"/>
</dbReference>
<dbReference type="InterPro" id="IPR003781">
    <property type="entry name" value="CoA-bd"/>
</dbReference>
<organism evidence="3 4">
    <name type="scientific">Actinoplanes campanulatus</name>
    <dbReference type="NCBI Taxonomy" id="113559"/>
    <lineage>
        <taxon>Bacteria</taxon>
        <taxon>Bacillati</taxon>
        <taxon>Actinomycetota</taxon>
        <taxon>Actinomycetes</taxon>
        <taxon>Micromonosporales</taxon>
        <taxon>Micromonosporaceae</taxon>
        <taxon>Actinoplanes</taxon>
    </lineage>
</organism>